<evidence type="ECO:0000256" key="2">
    <source>
        <dbReference type="ARBA" id="ARBA00023043"/>
    </source>
</evidence>
<keyword evidence="2 3" id="KW-0040">ANK repeat</keyword>
<dbReference type="PANTHER" id="PTHR24171">
    <property type="entry name" value="ANKYRIN REPEAT DOMAIN-CONTAINING PROTEIN 39-RELATED"/>
    <property type="match status" value="1"/>
</dbReference>
<comment type="caution">
    <text evidence="5">The sequence shown here is derived from an EMBL/GenBank/DDBJ whole genome shotgun (WGS) entry which is preliminary data.</text>
</comment>
<evidence type="ECO:0000313" key="5">
    <source>
        <dbReference type="EMBL" id="OLQ11107.1"/>
    </source>
</evidence>
<feature type="repeat" description="ANK" evidence="3">
    <location>
        <begin position="114"/>
        <end position="141"/>
    </location>
</feature>
<dbReference type="SMART" id="SM00248">
    <property type="entry name" value="ANK"/>
    <property type="match status" value="4"/>
</dbReference>
<dbReference type="PROSITE" id="PS50088">
    <property type="entry name" value="ANK_REPEAT"/>
    <property type="match status" value="3"/>
</dbReference>
<feature type="repeat" description="ANK" evidence="3">
    <location>
        <begin position="142"/>
        <end position="174"/>
    </location>
</feature>
<dbReference type="InterPro" id="IPR000626">
    <property type="entry name" value="Ubiquitin-like_dom"/>
</dbReference>
<evidence type="ECO:0000259" key="4">
    <source>
        <dbReference type="PROSITE" id="PS50053"/>
    </source>
</evidence>
<feature type="domain" description="Ubiquitin-like" evidence="4">
    <location>
        <begin position="1"/>
        <end position="58"/>
    </location>
</feature>
<dbReference type="CDD" id="cd17039">
    <property type="entry name" value="Ubl_ubiquitin_like"/>
    <property type="match status" value="1"/>
</dbReference>
<dbReference type="PROSITE" id="PS50053">
    <property type="entry name" value="UBIQUITIN_2"/>
    <property type="match status" value="1"/>
</dbReference>
<evidence type="ECO:0000313" key="6">
    <source>
        <dbReference type="Proteomes" id="UP000186817"/>
    </source>
</evidence>
<feature type="repeat" description="ANK" evidence="3">
    <location>
        <begin position="175"/>
        <end position="207"/>
    </location>
</feature>
<sequence>MLRITLLSGEELTSLPLAELSDVKGLKQRLHSQHGLPPRFRQRLLHEGNTLDDAVKLETEMDLQAVLIDASEDQRTRPELCKAARDGLITEVEALLQLPMDPDTADDEFCMASLMHASENGHIDVVQLLLEAGAEKDLRDIDGRTALMAAAYDGHAPIVQLLLEAGAQKDLSDNLGNTALMLAASSGHAPVVQLLLEARAQTDLINADGNTALVDAALNGHARVVQQLFLEADAQNDLCDGLTLADDVQRLLETTKVPRVSEETC</sequence>
<dbReference type="OrthoDB" id="10264606at2759"/>
<proteinExistence type="predicted"/>
<protein>
    <submittedName>
        <fullName evidence="5">Ankyrin repeat domain-containing protein 50</fullName>
    </submittedName>
</protein>
<dbReference type="SUPFAM" id="SSF48403">
    <property type="entry name" value="Ankyrin repeat"/>
    <property type="match status" value="1"/>
</dbReference>
<dbReference type="Proteomes" id="UP000186817">
    <property type="component" value="Unassembled WGS sequence"/>
</dbReference>
<gene>
    <name evidence="5" type="primary">ANKRD50</name>
    <name evidence="5" type="ORF">AK812_SmicGene5070</name>
</gene>
<evidence type="ECO:0000256" key="3">
    <source>
        <dbReference type="PROSITE-ProRule" id="PRU00023"/>
    </source>
</evidence>
<dbReference type="InterPro" id="IPR002110">
    <property type="entry name" value="Ankyrin_rpt"/>
</dbReference>
<accession>A0A1Q9EUM9</accession>
<dbReference type="PROSITE" id="PS50297">
    <property type="entry name" value="ANK_REP_REGION"/>
    <property type="match status" value="3"/>
</dbReference>
<dbReference type="InterPro" id="IPR036770">
    <property type="entry name" value="Ankyrin_rpt-contain_sf"/>
</dbReference>
<dbReference type="Pfam" id="PF12796">
    <property type="entry name" value="Ank_2"/>
    <property type="match status" value="1"/>
</dbReference>
<evidence type="ECO:0000256" key="1">
    <source>
        <dbReference type="ARBA" id="ARBA00022737"/>
    </source>
</evidence>
<reference evidence="5 6" key="1">
    <citation type="submission" date="2016-02" db="EMBL/GenBank/DDBJ databases">
        <title>Genome analysis of coral dinoflagellate symbionts highlights evolutionary adaptations to a symbiotic lifestyle.</title>
        <authorList>
            <person name="Aranda M."/>
            <person name="Li Y."/>
            <person name="Liew Y.J."/>
            <person name="Baumgarten S."/>
            <person name="Simakov O."/>
            <person name="Wilson M."/>
            <person name="Piel J."/>
            <person name="Ashoor H."/>
            <person name="Bougouffa S."/>
            <person name="Bajic V.B."/>
            <person name="Ryu T."/>
            <person name="Ravasi T."/>
            <person name="Bayer T."/>
            <person name="Micklem G."/>
            <person name="Kim H."/>
            <person name="Bhak J."/>
            <person name="Lajeunesse T.C."/>
            <person name="Voolstra C.R."/>
        </authorList>
    </citation>
    <scope>NUCLEOTIDE SEQUENCE [LARGE SCALE GENOMIC DNA]</scope>
    <source>
        <strain evidence="5 6">CCMP2467</strain>
    </source>
</reference>
<dbReference type="EMBL" id="LSRX01000065">
    <property type="protein sequence ID" value="OLQ11107.1"/>
    <property type="molecule type" value="Genomic_DNA"/>
</dbReference>
<name>A0A1Q9EUM9_SYMMI</name>
<dbReference type="Pfam" id="PF00023">
    <property type="entry name" value="Ank"/>
    <property type="match status" value="2"/>
</dbReference>
<dbReference type="AlphaFoldDB" id="A0A1Q9EUM9"/>
<keyword evidence="1" id="KW-0677">Repeat</keyword>
<keyword evidence="6" id="KW-1185">Reference proteome</keyword>
<dbReference type="Gene3D" id="1.25.40.20">
    <property type="entry name" value="Ankyrin repeat-containing domain"/>
    <property type="match status" value="2"/>
</dbReference>
<organism evidence="5 6">
    <name type="scientific">Symbiodinium microadriaticum</name>
    <name type="common">Dinoflagellate</name>
    <name type="synonym">Zooxanthella microadriatica</name>
    <dbReference type="NCBI Taxonomy" id="2951"/>
    <lineage>
        <taxon>Eukaryota</taxon>
        <taxon>Sar</taxon>
        <taxon>Alveolata</taxon>
        <taxon>Dinophyceae</taxon>
        <taxon>Suessiales</taxon>
        <taxon>Symbiodiniaceae</taxon>
        <taxon>Symbiodinium</taxon>
    </lineage>
</organism>